<feature type="compositionally biased region" description="Low complexity" evidence="1">
    <location>
        <begin position="175"/>
        <end position="188"/>
    </location>
</feature>
<gene>
    <name evidence="2" type="ORF">JAAARDRAFT_51809</name>
</gene>
<evidence type="ECO:0000256" key="1">
    <source>
        <dbReference type="SAM" id="MobiDB-lite"/>
    </source>
</evidence>
<evidence type="ECO:0000313" key="3">
    <source>
        <dbReference type="Proteomes" id="UP000027265"/>
    </source>
</evidence>
<feature type="region of interest" description="Disordered" evidence="1">
    <location>
        <begin position="571"/>
        <end position="604"/>
    </location>
</feature>
<feature type="region of interest" description="Disordered" evidence="1">
    <location>
        <begin position="172"/>
        <end position="206"/>
    </location>
</feature>
<evidence type="ECO:0000313" key="2">
    <source>
        <dbReference type="EMBL" id="KDQ49258.1"/>
    </source>
</evidence>
<feature type="region of interest" description="Disordered" evidence="1">
    <location>
        <begin position="237"/>
        <end position="272"/>
    </location>
</feature>
<proteinExistence type="predicted"/>
<feature type="compositionally biased region" description="Low complexity" evidence="1">
    <location>
        <begin position="242"/>
        <end position="256"/>
    </location>
</feature>
<dbReference type="Proteomes" id="UP000027265">
    <property type="component" value="Unassembled WGS sequence"/>
</dbReference>
<name>A0A067P2V6_9AGAM</name>
<feature type="compositionally biased region" description="Basic and acidic residues" evidence="1">
    <location>
        <begin position="577"/>
        <end position="587"/>
    </location>
</feature>
<protein>
    <submittedName>
        <fullName evidence="2">Uncharacterized protein</fullName>
    </submittedName>
</protein>
<organism evidence="2 3">
    <name type="scientific">Jaapia argillacea MUCL 33604</name>
    <dbReference type="NCBI Taxonomy" id="933084"/>
    <lineage>
        <taxon>Eukaryota</taxon>
        <taxon>Fungi</taxon>
        <taxon>Dikarya</taxon>
        <taxon>Basidiomycota</taxon>
        <taxon>Agaricomycotina</taxon>
        <taxon>Agaricomycetes</taxon>
        <taxon>Agaricomycetidae</taxon>
        <taxon>Jaapiales</taxon>
        <taxon>Jaapiaceae</taxon>
        <taxon>Jaapia</taxon>
    </lineage>
</organism>
<dbReference type="HOGENOM" id="CLU_250843_0_0_1"/>
<dbReference type="InParanoid" id="A0A067P2V6"/>
<sequence>MNTRSQRAESSQDVNAATRYNLRVRKEKESGAIPGAIQTSQKRRLSPPPNLTRVKKMKRPTPTDVPRPKGPLPLSVALSKSNRTTAQALHRLDSSTFIRSQKVMANSHHFQIDETLEELRAQINAQGLKKAKHKINDMLNLPSQVLSSVIHDKSGQVIFVYFGDSIHAPQDADISSQYSQPSSSRSSLEPPPSLPESSQGDATGELIDDDDLSEKRFGSVPRFSAGQTVLDVLSDEFHEPRSPTSDLDSLSPLSSIPDDDEPNPEVQLGEEQPTYAHISQQYAGRTEEDLQKAKDNGMIITRDGLKEEDLIRWQYVTQHYHSVHRPFIAKKDIRHPNHTRGMEYQAHKDQDKLDSRQGIPQGGDALNFETVSEFTGLVHFGVWTATGHSNGPAVPTKHTLGDSAKEAMAVRYYYTGTTDLSVQLGAMFRAAFPQEYQQYRKAFEAGNWVPEDPGPWMCRAIIYKLQVEPHADAHDAGPTACFPLGQFSGGELYVPQLGMKLAYKPGHVALFMSSSLYHSIGDWKAVGQKSVNDVTPGRIGHVFFTHSATLKLLQDKPPGWNINTLSGNRPPALPIWEDPKGKSWEKRQKSKRGKDSQPSMTKRPIVNMRNSMMGHSVDASSLFANGTFGNHNEILHLTYRMIHRRIRPCVKAPAGHQQSPAYFIPSVGNFATVNSPTIAQDIASDVSSQPCHPTTHLDPHPASHSPNLFRPFDLLSNEHIVSIFSLNLPLDEPLTWYHEFTTYVLISRHIAQVVRNMPAAKGVIFLDRPDLTTSVLHRRKHSPTIPIYITCVKTLRNPPSAEMQSLMTAAIAGEFSLDFSTCRKIGNLILKWAASLVSATLIFLRVLCPHCERERCSNCRPSLRQPLVIAFDLFPLGMPHIKHIKIDRTFRLAGFALHPQSSSQLAFYPRPQIPLPFPTWNALTYLSVDTTSPGDPYYMSTPYKTCHEILDLLRRMPNLSRLHLRGFTFLLSSNPDPPQGTLSSPPLPLHPLQHLMITQCDGYPLLVHILAWPGAVPNLKSFTFTSSSPRSRSLPVSDLYDTLIYRDPQESSITLCLPFVSRPVSDDAVHQNVVPLLDLPNVVGISWLGEDELSVAHEWVEKKKRRFRWLHGQATGRAVFTSVRFLMSSSAISVKNMSYSALVLIPNQFSLIQSCEALSPVRSTRRDAEDILNPSASSSAGMAQIEHIPVETVTAIILLIAPGDYITHRSLSSSSSRYRTIYNNGVWIQLLRQLGCAPPTTTLVPTEEDLTPPLLPVEVYLFVASHIPRCHTTFIRSRRHTCTFIAHPHYGLPIDTSPSLPNVRIPREMDCDIETLVSSEEPDVFDTFIIHDMDEPLRNHSAACSFFSATPVTHVSLRIIPGIAATLVHNSMGVTLWDVAVAVVSRLTEILEMGEWKRVAMFALEEEDEEAKVLQPYLEYAEDKRTIFEACQEQERYLNDFTYTTGIEYEAVWDYSGAY</sequence>
<accession>A0A067P2V6</accession>
<dbReference type="Gene3D" id="3.60.130.30">
    <property type="match status" value="1"/>
</dbReference>
<dbReference type="EMBL" id="KL197792">
    <property type="protein sequence ID" value="KDQ49258.1"/>
    <property type="molecule type" value="Genomic_DNA"/>
</dbReference>
<keyword evidence="3" id="KW-1185">Reference proteome</keyword>
<dbReference type="OrthoDB" id="2658103at2759"/>
<reference evidence="3" key="1">
    <citation type="journal article" date="2014" name="Proc. Natl. Acad. Sci. U.S.A.">
        <title>Extensive sampling of basidiomycete genomes demonstrates inadequacy of the white-rot/brown-rot paradigm for wood decay fungi.</title>
        <authorList>
            <person name="Riley R."/>
            <person name="Salamov A.A."/>
            <person name="Brown D.W."/>
            <person name="Nagy L.G."/>
            <person name="Floudas D."/>
            <person name="Held B.W."/>
            <person name="Levasseur A."/>
            <person name="Lombard V."/>
            <person name="Morin E."/>
            <person name="Otillar R."/>
            <person name="Lindquist E.A."/>
            <person name="Sun H."/>
            <person name="LaButti K.M."/>
            <person name="Schmutz J."/>
            <person name="Jabbour D."/>
            <person name="Luo H."/>
            <person name="Baker S.E."/>
            <person name="Pisabarro A.G."/>
            <person name="Walton J.D."/>
            <person name="Blanchette R.A."/>
            <person name="Henrissat B."/>
            <person name="Martin F."/>
            <person name="Cullen D."/>
            <person name="Hibbett D.S."/>
            <person name="Grigoriev I.V."/>
        </authorList>
    </citation>
    <scope>NUCLEOTIDE SEQUENCE [LARGE SCALE GENOMIC DNA]</scope>
    <source>
        <strain evidence="3">MUCL 33604</strain>
    </source>
</reference>
<feature type="region of interest" description="Disordered" evidence="1">
    <location>
        <begin position="25"/>
        <end position="72"/>
    </location>
</feature>